<evidence type="ECO:0000313" key="2">
    <source>
        <dbReference type="Proteomes" id="UP000760860"/>
    </source>
</evidence>
<accession>A0A8T1HLZ8</accession>
<comment type="caution">
    <text evidence="1">The sequence shown here is derived from an EMBL/GenBank/DDBJ whole genome shotgun (WGS) entry which is preliminary data.</text>
</comment>
<dbReference type="AlphaFoldDB" id="A0A8T1HLZ8"/>
<evidence type="ECO:0000313" key="1">
    <source>
        <dbReference type="EMBL" id="KAG3213775.1"/>
    </source>
</evidence>
<name>A0A8T1HLZ8_9STRA</name>
<dbReference type="EMBL" id="RCMV01000698">
    <property type="protein sequence ID" value="KAG3213775.1"/>
    <property type="molecule type" value="Genomic_DNA"/>
</dbReference>
<gene>
    <name evidence="1" type="ORF">PC129_g15291</name>
</gene>
<proteinExistence type="predicted"/>
<dbReference type="Proteomes" id="UP000760860">
    <property type="component" value="Unassembled WGS sequence"/>
</dbReference>
<reference evidence="1" key="1">
    <citation type="submission" date="2018-05" db="EMBL/GenBank/DDBJ databases">
        <title>Effector identification in a new, highly contiguous assembly of the strawberry crown rot pathogen Phytophthora cactorum.</title>
        <authorList>
            <person name="Armitage A.D."/>
            <person name="Nellist C.F."/>
            <person name="Bates H."/>
            <person name="Vickerstaff R.J."/>
            <person name="Harrison R.J."/>
        </authorList>
    </citation>
    <scope>NUCLEOTIDE SEQUENCE</scope>
    <source>
        <strain evidence="1">P421</strain>
    </source>
</reference>
<sequence length="139" mass="15291">MATSDPEQQLSFRDCLPQVDAYLAGVVVAPTEPAILLDWNRDNVAHIVQAANAAGRPQDPQWLTRNGQGRITVNSFVNDIMRELKARGGGGAGGKFVWHRTPSFKPGTWWGSLVMSNMIPSFSIAWAALYAEWLSVLRP</sequence>
<protein>
    <submittedName>
        <fullName evidence="1">Uncharacterized protein</fullName>
    </submittedName>
</protein>
<organism evidence="1 2">
    <name type="scientific">Phytophthora cactorum</name>
    <dbReference type="NCBI Taxonomy" id="29920"/>
    <lineage>
        <taxon>Eukaryota</taxon>
        <taxon>Sar</taxon>
        <taxon>Stramenopiles</taxon>
        <taxon>Oomycota</taxon>
        <taxon>Peronosporomycetes</taxon>
        <taxon>Peronosporales</taxon>
        <taxon>Peronosporaceae</taxon>
        <taxon>Phytophthora</taxon>
    </lineage>
</organism>